<proteinExistence type="predicted"/>
<evidence type="ECO:0000313" key="1">
    <source>
        <dbReference type="EMBL" id="JAE37401.1"/>
    </source>
</evidence>
<protein>
    <submittedName>
        <fullName evidence="1">Uncharacterized protein</fullName>
    </submittedName>
</protein>
<dbReference type="EMBL" id="GBRH01160495">
    <property type="protein sequence ID" value="JAE37401.1"/>
    <property type="molecule type" value="Transcribed_RNA"/>
</dbReference>
<reference evidence="1" key="2">
    <citation type="journal article" date="2015" name="Data Brief">
        <title>Shoot transcriptome of the giant reed, Arundo donax.</title>
        <authorList>
            <person name="Barrero R.A."/>
            <person name="Guerrero F.D."/>
            <person name="Moolhuijzen P."/>
            <person name="Goolsby J.A."/>
            <person name="Tidwell J."/>
            <person name="Bellgard S.E."/>
            <person name="Bellgard M.I."/>
        </authorList>
    </citation>
    <scope>NUCLEOTIDE SEQUENCE</scope>
    <source>
        <tissue evidence="1">Shoot tissue taken approximately 20 cm above the soil surface</tissue>
    </source>
</reference>
<reference evidence="1" key="1">
    <citation type="submission" date="2014-09" db="EMBL/GenBank/DDBJ databases">
        <authorList>
            <person name="Magalhaes I.L.F."/>
            <person name="Oliveira U."/>
            <person name="Santos F.R."/>
            <person name="Vidigal T.H.D.A."/>
            <person name="Brescovit A.D."/>
            <person name="Santos A.J."/>
        </authorList>
    </citation>
    <scope>NUCLEOTIDE SEQUENCE</scope>
    <source>
        <tissue evidence="1">Shoot tissue taken approximately 20 cm above the soil surface</tissue>
    </source>
</reference>
<organism evidence="1">
    <name type="scientific">Arundo donax</name>
    <name type="common">Giant reed</name>
    <name type="synonym">Donax arundinaceus</name>
    <dbReference type="NCBI Taxonomy" id="35708"/>
    <lineage>
        <taxon>Eukaryota</taxon>
        <taxon>Viridiplantae</taxon>
        <taxon>Streptophyta</taxon>
        <taxon>Embryophyta</taxon>
        <taxon>Tracheophyta</taxon>
        <taxon>Spermatophyta</taxon>
        <taxon>Magnoliopsida</taxon>
        <taxon>Liliopsida</taxon>
        <taxon>Poales</taxon>
        <taxon>Poaceae</taxon>
        <taxon>PACMAD clade</taxon>
        <taxon>Arundinoideae</taxon>
        <taxon>Arundineae</taxon>
        <taxon>Arundo</taxon>
    </lineage>
</organism>
<sequence>MLKKCTLFDHSEKREVNQEAAT</sequence>
<dbReference type="AlphaFoldDB" id="A0A0A9HR73"/>
<accession>A0A0A9HR73</accession>
<name>A0A0A9HR73_ARUDO</name>